<evidence type="ECO:0000259" key="9">
    <source>
        <dbReference type="Pfam" id="PF23559"/>
    </source>
</evidence>
<dbReference type="InterPro" id="IPR044974">
    <property type="entry name" value="Disease_R_plants"/>
</dbReference>
<keyword evidence="5" id="KW-0611">Plant defense</keyword>
<feature type="domain" description="NB-ARC" evidence="7">
    <location>
        <begin position="720"/>
        <end position="899"/>
    </location>
</feature>
<dbReference type="InterPro" id="IPR036388">
    <property type="entry name" value="WH-like_DNA-bd_sf"/>
</dbReference>
<protein>
    <recommendedName>
        <fullName evidence="13">Disease resistance protein RPM1-like</fullName>
    </recommendedName>
</protein>
<dbReference type="PRINTS" id="PR00364">
    <property type="entry name" value="DISEASERSIST"/>
</dbReference>
<dbReference type="Gene3D" id="1.20.5.4130">
    <property type="match status" value="1"/>
</dbReference>
<evidence type="ECO:0000256" key="2">
    <source>
        <dbReference type="ARBA" id="ARBA00022614"/>
    </source>
</evidence>
<dbReference type="InterPro" id="IPR038005">
    <property type="entry name" value="RX-like_CC"/>
</dbReference>
<feature type="domain" description="Disease resistance R13L4/SHOC-2-like LRR" evidence="10">
    <location>
        <begin position="252"/>
        <end position="553"/>
    </location>
</feature>
<evidence type="ECO:0000256" key="5">
    <source>
        <dbReference type="ARBA" id="ARBA00022821"/>
    </source>
</evidence>
<dbReference type="PANTHER" id="PTHR23155">
    <property type="entry name" value="DISEASE RESISTANCE PROTEIN RP"/>
    <property type="match status" value="1"/>
</dbReference>
<dbReference type="SUPFAM" id="SSF52540">
    <property type="entry name" value="P-loop containing nucleoside triphosphate hydrolases"/>
    <property type="match status" value="2"/>
</dbReference>
<dbReference type="Proteomes" id="UP001187471">
    <property type="component" value="Unassembled WGS sequence"/>
</dbReference>
<dbReference type="PANTHER" id="PTHR23155:SF1205">
    <property type="entry name" value="DISEASE RESISTANCE PROTEIN RPM1"/>
    <property type="match status" value="1"/>
</dbReference>
<dbReference type="Pfam" id="PF23559">
    <property type="entry name" value="WHD_DRP"/>
    <property type="match status" value="2"/>
</dbReference>
<dbReference type="Gene3D" id="1.10.8.430">
    <property type="entry name" value="Helical domain of apoptotic protease-activating factors"/>
    <property type="match status" value="2"/>
</dbReference>
<dbReference type="Gene3D" id="3.40.50.300">
    <property type="entry name" value="P-loop containing nucleotide triphosphate hydrolases"/>
    <property type="match status" value="1"/>
</dbReference>
<dbReference type="Gene3D" id="1.10.10.10">
    <property type="entry name" value="Winged helix-like DNA-binding domain superfamily/Winged helix DNA-binding domain"/>
    <property type="match status" value="2"/>
</dbReference>
<feature type="domain" description="Disease resistance protein winged helix" evidence="9">
    <location>
        <begin position="145"/>
        <end position="211"/>
    </location>
</feature>
<dbReference type="InterPro" id="IPR003591">
    <property type="entry name" value="Leu-rich_rpt_typical-subtyp"/>
</dbReference>
<dbReference type="Gene3D" id="3.80.10.10">
    <property type="entry name" value="Ribonuclease Inhibitor"/>
    <property type="match status" value="2"/>
</dbReference>
<reference evidence="11" key="1">
    <citation type="submission" date="2022-12" db="EMBL/GenBank/DDBJ databases">
        <title>Draft genome assemblies for two species of Escallonia (Escalloniales).</title>
        <authorList>
            <person name="Chanderbali A."/>
            <person name="Dervinis C."/>
            <person name="Anghel I."/>
            <person name="Soltis D."/>
            <person name="Soltis P."/>
            <person name="Zapata F."/>
        </authorList>
    </citation>
    <scope>NUCLEOTIDE SEQUENCE</scope>
    <source>
        <strain evidence="11">UCBG92.1500</strain>
        <tissue evidence="11">Leaf</tissue>
    </source>
</reference>
<dbReference type="FunFam" id="1.10.10.10:FF:000322">
    <property type="entry name" value="Probable disease resistance protein At1g63360"/>
    <property type="match status" value="2"/>
</dbReference>
<sequence>MSMDIALPDNSHGSRVLLTTRNVNIASACCLKTRGRKYTMNALSQEESWTLFCRKVFQGTDCPQPLYPLSKCILEKCEGLPLAIVAMGGFLAAKDRRIAEWAMAGRRPGEEPESNDQFEFMTRILLLSYFDLPYHLKICLLYLSVFPEDYEIEKMRLIRLWIAEEFVQTLEEVAENYLNNLVNRSLVQVARTTIDGRLKTCRVHDLLREMIVIKSREQSIGTINSGQDAKWRCLAIHDSLENVHKSESYSRLRSLLIFGVVNPLFKSSISMFLSSQLLKVLDLRGAPLEKIPSLVFTLIHLRYLSMRGTNVSFVPKSIRKLRNLETLDLKYTCVTELPAEILRLRKLRHLLRNYRYDYVTIEAGEINGRNGSCNTVTEIGKLTQLRRLGITKLRSKDGMDFCSSIEKLTKLSSLFVYSAAEHEILDLQSLSSAPQFLRTLELGGRLEKLPHWIPSLHSLVTLWLCYSQLGDDPLQSLEALPNLELLGFLQAYEGESLTFKAGGFQRLKVLWLRLRSLTVEDGAMPHLEEIYFHNCKLVDELPLGIQHLTNLQFLRLDDMPDKLTMPLQVQVLLHAEKSLLGGVREEAEHIRAKLEQMRAFLSKADAKAESDPQLKVWIKQVRNVAYDIEDILDEFILRLANNHRNGFFGSLDRITRCVEKIKARHQIASKIHRIRPRIDDIFQDYGRFDHGSSSTVIDNSWLDHRWDALLIEEADLVGIEQPKRQLISWIVNDDSGLKVVSVAGMGGSGKTTLVKKVYEDTEVKRHFQSHVWITVSQSFKIEELLKQVIQQLFAEVKQPVPQLVETMASHSLKELIKEFLQQSRYVLVLDDVWKLSDWNAIQIALPDNSRGSRVLLTTRDFDIASACCFKTLGQKYTMNALSPEESWTLFCRKVFQGTDCPRPLYPLSKCFVGKCEGSPVAMVAMGGCLATKDRGVEEWDMVWRSLGDELESNDQFGFMTRILLLSYFALPSHLKVCLVYVSVFPEDYEIWKKRLIRMWIAEGFLQVREGKTLEEVAEQYLNNLVNRSLVQVARTTFVGRLRTCRVHDIMREMIVIKSREQSIGTINSGQDAKWRCLAIHASVENIHQSETYSRLRSLPTFGVVDPPSKSSISMFLSSRLLKVLDLRGARLEKIPSLVFTLIHLRYLSLRGTNVRLVPKSIRKFRNLETLDLQDTYVTELPAKILRLHKLRHVLLYRVEFSENSGIYIGRGFRAPYTLGDVISLQKLCYIEAGEITGSGGSCNTVTEIGKLTQLRILRITELRRKYGSDLCSSIEKLTNLRSLYVHSVADDEILDVQSLSSAPQWIPSLHSLVKIWLYHSQLGDDPLQSLEALPNLQVIKFIQAYEGESLTFKAGGFQRLKELVLTKFKGLRSVTVEDGAMPHLKKIRFRDCKLVDELPSGLQHLTNLQFLGLVDMPDKLTAPLQGQVTAKMAADHERRWPV</sequence>
<comment type="caution">
    <text evidence="11">The sequence shown here is derived from an EMBL/GenBank/DDBJ whole genome shotgun (WGS) entry which is preliminary data.</text>
</comment>
<dbReference type="InterPro" id="IPR032675">
    <property type="entry name" value="LRR_dom_sf"/>
</dbReference>
<dbReference type="InterPro" id="IPR041118">
    <property type="entry name" value="Rx_N"/>
</dbReference>
<feature type="domain" description="NB-ARC" evidence="7">
    <location>
        <begin position="4"/>
        <end position="61"/>
    </location>
</feature>
<keyword evidence="6" id="KW-0067">ATP-binding</keyword>
<evidence type="ECO:0000256" key="4">
    <source>
        <dbReference type="ARBA" id="ARBA00022741"/>
    </source>
</evidence>
<dbReference type="Pfam" id="PF18052">
    <property type="entry name" value="Rx_N"/>
    <property type="match status" value="1"/>
</dbReference>
<keyword evidence="2" id="KW-0433">Leucine-rich repeat</keyword>
<feature type="domain" description="Disease resistance N-terminal" evidence="8">
    <location>
        <begin position="572"/>
        <end position="644"/>
    </location>
</feature>
<proteinExistence type="inferred from homology"/>
<dbReference type="InterPro" id="IPR058922">
    <property type="entry name" value="WHD_DRP"/>
</dbReference>
<keyword evidence="12" id="KW-1185">Reference proteome</keyword>
<evidence type="ECO:0000259" key="8">
    <source>
        <dbReference type="Pfam" id="PF18052"/>
    </source>
</evidence>
<evidence type="ECO:0000313" key="11">
    <source>
        <dbReference type="EMBL" id="KAK2990087.1"/>
    </source>
</evidence>
<dbReference type="Pfam" id="PF23598">
    <property type="entry name" value="LRR_14"/>
    <property type="match status" value="2"/>
</dbReference>
<dbReference type="GO" id="GO:0005524">
    <property type="term" value="F:ATP binding"/>
    <property type="evidence" value="ECO:0007669"/>
    <property type="project" value="UniProtKB-KW"/>
</dbReference>
<gene>
    <name evidence="11" type="ORF">RJ640_017758</name>
</gene>
<dbReference type="GO" id="GO:0051607">
    <property type="term" value="P:defense response to virus"/>
    <property type="evidence" value="ECO:0007669"/>
    <property type="project" value="UniProtKB-ARBA"/>
</dbReference>
<accession>A0AA88RPX1</accession>
<dbReference type="InterPro" id="IPR027417">
    <property type="entry name" value="P-loop_NTPase"/>
</dbReference>
<dbReference type="FunFam" id="3.40.50.300:FF:001091">
    <property type="entry name" value="Probable disease resistance protein At1g61300"/>
    <property type="match status" value="1"/>
</dbReference>
<evidence type="ECO:0000256" key="1">
    <source>
        <dbReference type="ARBA" id="ARBA00008894"/>
    </source>
</evidence>
<organism evidence="11 12">
    <name type="scientific">Escallonia rubra</name>
    <dbReference type="NCBI Taxonomy" id="112253"/>
    <lineage>
        <taxon>Eukaryota</taxon>
        <taxon>Viridiplantae</taxon>
        <taxon>Streptophyta</taxon>
        <taxon>Embryophyta</taxon>
        <taxon>Tracheophyta</taxon>
        <taxon>Spermatophyta</taxon>
        <taxon>Magnoliopsida</taxon>
        <taxon>eudicotyledons</taxon>
        <taxon>Gunneridae</taxon>
        <taxon>Pentapetalae</taxon>
        <taxon>asterids</taxon>
        <taxon>campanulids</taxon>
        <taxon>Escalloniales</taxon>
        <taxon>Escalloniaceae</taxon>
        <taxon>Escallonia</taxon>
    </lineage>
</organism>
<feature type="domain" description="Disease resistance protein winged helix" evidence="9">
    <location>
        <begin position="983"/>
        <end position="1054"/>
    </location>
</feature>
<name>A0AA88RPX1_9ASTE</name>
<dbReference type="GO" id="GO:0098542">
    <property type="term" value="P:defense response to other organism"/>
    <property type="evidence" value="ECO:0007669"/>
    <property type="project" value="TreeGrafter"/>
</dbReference>
<evidence type="ECO:0000313" key="12">
    <source>
        <dbReference type="Proteomes" id="UP001187471"/>
    </source>
</evidence>
<dbReference type="InterPro" id="IPR002182">
    <property type="entry name" value="NB-ARC"/>
</dbReference>
<evidence type="ECO:0000259" key="7">
    <source>
        <dbReference type="Pfam" id="PF00931"/>
    </source>
</evidence>
<keyword evidence="4" id="KW-0547">Nucleotide-binding</keyword>
<comment type="similarity">
    <text evidence="1">Belongs to the disease resistance NB-LRR family.</text>
</comment>
<dbReference type="InterPro" id="IPR055414">
    <property type="entry name" value="LRR_R13L4/SHOC2-like"/>
</dbReference>
<keyword evidence="3" id="KW-0677">Repeat</keyword>
<feature type="domain" description="Disease resistance R13L4/SHOC-2-like LRR" evidence="10">
    <location>
        <begin position="1107"/>
        <end position="1409"/>
    </location>
</feature>
<evidence type="ECO:0008006" key="13">
    <source>
        <dbReference type="Google" id="ProtNLM"/>
    </source>
</evidence>
<dbReference type="EMBL" id="JAVXUO010000671">
    <property type="protein sequence ID" value="KAK2990087.1"/>
    <property type="molecule type" value="Genomic_DNA"/>
</dbReference>
<dbReference type="Pfam" id="PF00931">
    <property type="entry name" value="NB-ARC"/>
    <property type="match status" value="2"/>
</dbReference>
<dbReference type="CDD" id="cd14798">
    <property type="entry name" value="RX-CC_like"/>
    <property type="match status" value="1"/>
</dbReference>
<evidence type="ECO:0000259" key="10">
    <source>
        <dbReference type="Pfam" id="PF23598"/>
    </source>
</evidence>
<evidence type="ECO:0000256" key="3">
    <source>
        <dbReference type="ARBA" id="ARBA00022737"/>
    </source>
</evidence>
<dbReference type="SUPFAM" id="SSF52058">
    <property type="entry name" value="L domain-like"/>
    <property type="match status" value="2"/>
</dbReference>
<dbReference type="GO" id="GO:0043531">
    <property type="term" value="F:ADP binding"/>
    <property type="evidence" value="ECO:0007669"/>
    <property type="project" value="InterPro"/>
</dbReference>
<dbReference type="SMART" id="SM00369">
    <property type="entry name" value="LRR_TYP"/>
    <property type="match status" value="4"/>
</dbReference>
<dbReference type="InterPro" id="IPR042197">
    <property type="entry name" value="Apaf_helical"/>
</dbReference>
<evidence type="ECO:0000256" key="6">
    <source>
        <dbReference type="ARBA" id="ARBA00022840"/>
    </source>
</evidence>